<accession>A0A1T4K4R9</accession>
<evidence type="ECO:0000256" key="1">
    <source>
        <dbReference type="ARBA" id="ARBA00001933"/>
    </source>
</evidence>
<evidence type="ECO:0000256" key="4">
    <source>
        <dbReference type="ARBA" id="ARBA00012285"/>
    </source>
</evidence>
<dbReference type="Proteomes" id="UP000190625">
    <property type="component" value="Unassembled WGS sequence"/>
</dbReference>
<dbReference type="InterPro" id="IPR015422">
    <property type="entry name" value="PyrdxlP-dep_Trfase_small"/>
</dbReference>
<dbReference type="NCBIfam" id="TIGR01140">
    <property type="entry name" value="L_thr_O3P_dcar"/>
    <property type="match status" value="1"/>
</dbReference>
<dbReference type="InterPro" id="IPR004838">
    <property type="entry name" value="NHTrfase_class1_PyrdxlP-BS"/>
</dbReference>
<evidence type="ECO:0000256" key="7">
    <source>
        <dbReference type="ARBA" id="ARBA00023239"/>
    </source>
</evidence>
<dbReference type="Pfam" id="PF00155">
    <property type="entry name" value="Aminotran_1_2"/>
    <property type="match status" value="1"/>
</dbReference>
<dbReference type="GO" id="GO:0009236">
    <property type="term" value="P:cobalamin biosynthetic process"/>
    <property type="evidence" value="ECO:0007669"/>
    <property type="project" value="UniProtKB-UniPathway"/>
</dbReference>
<keyword evidence="5" id="KW-0169">Cobalamin biosynthesis</keyword>
<dbReference type="UniPathway" id="UPA00148"/>
<feature type="domain" description="Aminotransferase class I/classII large" evidence="10">
    <location>
        <begin position="36"/>
        <end position="369"/>
    </location>
</feature>
<dbReference type="AlphaFoldDB" id="A0A1T4K4R9"/>
<keyword evidence="12" id="KW-1185">Reference proteome</keyword>
<evidence type="ECO:0000256" key="3">
    <source>
        <dbReference type="ARBA" id="ARBA00004953"/>
    </source>
</evidence>
<dbReference type="GO" id="GO:0030170">
    <property type="term" value="F:pyridoxal phosphate binding"/>
    <property type="evidence" value="ECO:0007669"/>
    <property type="project" value="InterPro"/>
</dbReference>
<dbReference type="PANTHER" id="PTHR42885">
    <property type="entry name" value="HISTIDINOL-PHOSPHATE AMINOTRANSFERASE-RELATED"/>
    <property type="match status" value="1"/>
</dbReference>
<dbReference type="EC" id="4.1.1.81" evidence="4"/>
<evidence type="ECO:0000256" key="2">
    <source>
        <dbReference type="ARBA" id="ARBA00003444"/>
    </source>
</evidence>
<dbReference type="RefSeq" id="WP_234983877.1">
    <property type="nucleotide sequence ID" value="NZ_FUWM01000005.1"/>
</dbReference>
<evidence type="ECO:0000256" key="9">
    <source>
        <dbReference type="ARBA" id="ARBA00048531"/>
    </source>
</evidence>
<dbReference type="InterPro" id="IPR015421">
    <property type="entry name" value="PyrdxlP-dep_Trfase_major"/>
</dbReference>
<organism evidence="11 12">
    <name type="scientific">Selenihalanaerobacter shriftii</name>
    <dbReference type="NCBI Taxonomy" id="142842"/>
    <lineage>
        <taxon>Bacteria</taxon>
        <taxon>Bacillati</taxon>
        <taxon>Bacillota</taxon>
        <taxon>Clostridia</taxon>
        <taxon>Halanaerobiales</taxon>
        <taxon>Halobacteroidaceae</taxon>
        <taxon>Selenihalanaerobacter</taxon>
    </lineage>
</organism>
<evidence type="ECO:0000313" key="11">
    <source>
        <dbReference type="EMBL" id="SJZ37406.1"/>
    </source>
</evidence>
<reference evidence="12" key="1">
    <citation type="submission" date="2017-02" db="EMBL/GenBank/DDBJ databases">
        <authorList>
            <person name="Varghese N."/>
            <person name="Submissions S."/>
        </authorList>
    </citation>
    <scope>NUCLEOTIDE SEQUENCE [LARGE SCALE GENOMIC DNA]</scope>
    <source>
        <strain evidence="12">ATCC BAA-73</strain>
    </source>
</reference>
<name>A0A1T4K4R9_9FIRM</name>
<dbReference type="InterPro" id="IPR005860">
    <property type="entry name" value="CobD"/>
</dbReference>
<comment type="pathway">
    <text evidence="3">Cofactor biosynthesis; adenosylcobalamin biosynthesis.</text>
</comment>
<dbReference type="PROSITE" id="PS00105">
    <property type="entry name" value="AA_TRANSFER_CLASS_1"/>
    <property type="match status" value="1"/>
</dbReference>
<dbReference type="STRING" id="142842.SAMN02745118_00606"/>
<evidence type="ECO:0000256" key="6">
    <source>
        <dbReference type="ARBA" id="ARBA00022898"/>
    </source>
</evidence>
<protein>
    <recommendedName>
        <fullName evidence="4">threonine-phosphate decarboxylase</fullName>
        <ecNumber evidence="4">4.1.1.81</ecNumber>
    </recommendedName>
    <alternativeName>
        <fullName evidence="8">L-threonine-O-3-phosphate decarboxylase</fullName>
    </alternativeName>
</protein>
<dbReference type="GO" id="GO:0048472">
    <property type="term" value="F:threonine-phosphate decarboxylase activity"/>
    <property type="evidence" value="ECO:0007669"/>
    <property type="project" value="UniProtKB-EC"/>
</dbReference>
<gene>
    <name evidence="11" type="ORF">SAMN02745118_00606</name>
</gene>
<dbReference type="SUPFAM" id="SSF53383">
    <property type="entry name" value="PLP-dependent transferases"/>
    <property type="match status" value="1"/>
</dbReference>
<evidence type="ECO:0000256" key="5">
    <source>
        <dbReference type="ARBA" id="ARBA00022573"/>
    </source>
</evidence>
<proteinExistence type="predicted"/>
<keyword evidence="6" id="KW-0663">Pyridoxal phosphate</keyword>
<dbReference type="EMBL" id="FUWM01000005">
    <property type="protein sequence ID" value="SJZ37406.1"/>
    <property type="molecule type" value="Genomic_DNA"/>
</dbReference>
<evidence type="ECO:0000256" key="8">
    <source>
        <dbReference type="ARBA" id="ARBA00029996"/>
    </source>
</evidence>
<comment type="cofactor">
    <cofactor evidence="1">
        <name>pyridoxal 5'-phosphate</name>
        <dbReference type="ChEBI" id="CHEBI:597326"/>
    </cofactor>
</comment>
<dbReference type="CDD" id="cd00609">
    <property type="entry name" value="AAT_like"/>
    <property type="match status" value="1"/>
</dbReference>
<sequence>MIAQTGKGSINMVNNSKMHGGNIKAAAKEYDLQLEEIIDFSANINFLGPPSVVEEEIKASLDQIIHYPEPEAKTLCNELADYFGIQSRNVIVGNGEVELIYLISKVIQPSHALVLAPTFSEYEAAVESVGGKIELFKLSRYNNFKIDMKSLFSKLEESDIDLLFLCNPNNPTGDLITKSELLKLVEVAKNEETFVVLDEAFLDFLMNESEYTLISEAVQQENLLVLRSMTKFFAVPGLRIGYGIGNANLISKLESSKDPWNVNLFAQQVGVKVLKEDTYITKTKGTIKQEKEFLYQQLNQLKGLNPYRPTVNYILIDISDTEYNSQQLKSLLASKGILVRDCSTYHLLGKDFIRVAVKNREDNQKLIKELKLLLDLGGQ</sequence>
<dbReference type="InterPro" id="IPR015424">
    <property type="entry name" value="PyrdxlP-dep_Trfase"/>
</dbReference>
<dbReference type="Gene3D" id="3.90.1150.10">
    <property type="entry name" value="Aspartate Aminotransferase, domain 1"/>
    <property type="match status" value="1"/>
</dbReference>
<dbReference type="PANTHER" id="PTHR42885:SF1">
    <property type="entry name" value="THREONINE-PHOSPHATE DECARBOXYLASE"/>
    <property type="match status" value="1"/>
</dbReference>
<dbReference type="Gene3D" id="3.40.640.10">
    <property type="entry name" value="Type I PLP-dependent aspartate aminotransferase-like (Major domain)"/>
    <property type="match status" value="1"/>
</dbReference>
<keyword evidence="7" id="KW-0456">Lyase</keyword>
<dbReference type="InterPro" id="IPR004839">
    <property type="entry name" value="Aminotransferase_I/II_large"/>
</dbReference>
<evidence type="ECO:0000259" key="10">
    <source>
        <dbReference type="Pfam" id="PF00155"/>
    </source>
</evidence>
<comment type="function">
    <text evidence="2">Decarboxylates L-threonine-O-3-phosphate to yield (R)-1-amino-2-propanol O-2-phosphate, the precursor for the linkage between the nucleotide loop and the corrin ring in cobalamin.</text>
</comment>
<evidence type="ECO:0000313" key="12">
    <source>
        <dbReference type="Proteomes" id="UP000190625"/>
    </source>
</evidence>
<comment type="catalytic activity">
    <reaction evidence="9">
        <text>O-phospho-L-threonine + H(+) = (R)-1-aminopropan-2-yl phosphate + CO2</text>
        <dbReference type="Rhea" id="RHEA:11492"/>
        <dbReference type="ChEBI" id="CHEBI:15378"/>
        <dbReference type="ChEBI" id="CHEBI:16526"/>
        <dbReference type="ChEBI" id="CHEBI:58563"/>
        <dbReference type="ChEBI" id="CHEBI:58675"/>
        <dbReference type="EC" id="4.1.1.81"/>
    </reaction>
</comment>